<evidence type="ECO:0000313" key="14">
    <source>
        <dbReference type="EMBL" id="VFA97271.1"/>
    </source>
</evidence>
<keyword evidence="7" id="KW-0444">Lipid biosynthesis</keyword>
<comment type="catalytic activity">
    <reaction evidence="3">
        <text>2 a mycocerosyl-[mycocerosic acid synthase] + a phthiodiolone = a dimycocerosyl phthiodiolone + 2 holo-[mycocerosic acid synthase].</text>
        <dbReference type="EC" id="2.3.1.282"/>
    </reaction>
</comment>
<dbReference type="GO" id="GO:0016746">
    <property type="term" value="F:acyltransferase activity"/>
    <property type="evidence" value="ECO:0007669"/>
    <property type="project" value="UniProtKB-KW"/>
</dbReference>
<dbReference type="EMBL" id="LR215973">
    <property type="protein sequence ID" value="VFA97271.1"/>
    <property type="molecule type" value="Genomic_DNA"/>
</dbReference>
<accession>A0A4U8VUW1</accession>
<evidence type="ECO:0000256" key="11">
    <source>
        <dbReference type="ARBA" id="ARBA00032317"/>
    </source>
</evidence>
<comment type="catalytic activity">
    <reaction evidence="1">
        <text>2 a mycocerosyl-[mycocerosic acid synthase] + a phthiocerol = a dimycocerosyl phthiocerol + 2 holo-[mycocerosic acid synthase].</text>
        <dbReference type="EC" id="2.3.1.282"/>
    </reaction>
</comment>
<dbReference type="Proteomes" id="UP000290439">
    <property type="component" value="Chromosome"/>
</dbReference>
<evidence type="ECO:0000256" key="12">
    <source>
        <dbReference type="ARBA" id="ARBA00033407"/>
    </source>
</evidence>
<organism evidence="14 15">
    <name type="scientific">Nocardia cyriacigeorgica</name>
    <dbReference type="NCBI Taxonomy" id="135487"/>
    <lineage>
        <taxon>Bacteria</taxon>
        <taxon>Bacillati</taxon>
        <taxon>Actinomycetota</taxon>
        <taxon>Actinomycetes</taxon>
        <taxon>Mycobacteriales</taxon>
        <taxon>Nocardiaceae</taxon>
        <taxon>Nocardia</taxon>
    </lineage>
</organism>
<evidence type="ECO:0000256" key="6">
    <source>
        <dbReference type="ARBA" id="ARBA00013449"/>
    </source>
</evidence>
<dbReference type="AlphaFoldDB" id="A0A4U8VUW1"/>
<keyword evidence="7" id="KW-0443">Lipid metabolism</keyword>
<evidence type="ECO:0000256" key="4">
    <source>
        <dbReference type="ARBA" id="ARBA00006558"/>
    </source>
</evidence>
<keyword evidence="8 14" id="KW-0808">Transferase</keyword>
<evidence type="ECO:0000256" key="1">
    <source>
        <dbReference type="ARBA" id="ARBA00000026"/>
    </source>
</evidence>
<dbReference type="Gene3D" id="3.30.559.30">
    <property type="entry name" value="Nonribosomal peptide synthetase, condensation domain"/>
    <property type="match status" value="1"/>
</dbReference>
<proteinExistence type="inferred from homology"/>
<evidence type="ECO:0000313" key="15">
    <source>
        <dbReference type="Proteomes" id="UP000290439"/>
    </source>
</evidence>
<evidence type="ECO:0000259" key="13">
    <source>
        <dbReference type="Pfam" id="PF16911"/>
    </source>
</evidence>
<reference evidence="14 15" key="1">
    <citation type="submission" date="2019-02" db="EMBL/GenBank/DDBJ databases">
        <authorList>
            <consortium name="Pathogen Informatics"/>
        </authorList>
    </citation>
    <scope>NUCLEOTIDE SEQUENCE [LARGE SCALE GENOMIC DNA]</scope>
    <source>
        <strain evidence="14 15">3012STDY6756504</strain>
    </source>
</reference>
<evidence type="ECO:0000256" key="3">
    <source>
        <dbReference type="ARBA" id="ARBA00001907"/>
    </source>
</evidence>
<dbReference type="SUPFAM" id="SSF52777">
    <property type="entry name" value="CoA-dependent acyltransferases"/>
    <property type="match status" value="2"/>
</dbReference>
<dbReference type="RefSeq" id="WP_130916200.1">
    <property type="nucleotide sequence ID" value="NZ_JARWOB010000043.1"/>
</dbReference>
<dbReference type="Gene3D" id="3.30.559.10">
    <property type="entry name" value="Chloramphenicol acetyltransferase-like domain"/>
    <property type="match status" value="1"/>
</dbReference>
<gene>
    <name evidence="14" type="primary">papA5_1</name>
    <name evidence="14" type="ORF">NCTC10797_01031</name>
</gene>
<evidence type="ECO:0000256" key="5">
    <source>
        <dbReference type="ARBA" id="ARBA00012866"/>
    </source>
</evidence>
<name>A0A4U8VUW1_9NOCA</name>
<comment type="similarity">
    <text evidence="4">Belongs to the acyltransferase PapA5 family.</text>
</comment>
<evidence type="ECO:0000256" key="7">
    <source>
        <dbReference type="ARBA" id="ARBA00022516"/>
    </source>
</evidence>
<evidence type="ECO:0000256" key="2">
    <source>
        <dbReference type="ARBA" id="ARBA00000625"/>
    </source>
</evidence>
<keyword evidence="9 14" id="KW-0012">Acyltransferase</keyword>
<evidence type="ECO:0000256" key="9">
    <source>
        <dbReference type="ARBA" id="ARBA00023315"/>
    </source>
</evidence>
<evidence type="ECO:0000256" key="8">
    <source>
        <dbReference type="ARBA" id="ARBA00022679"/>
    </source>
</evidence>
<dbReference type="EC" id="2.3.1.282" evidence="5"/>
<sequence>MTAATVLRPLAPSEQIFAFAEVFVGYSARVRGRLDPGALVVAFEAVRRAHPMLGARLAPVDDVGHVLLAPDGEAPELTVVDGVPEQLLTGADPDQRRAACALCVVRDGEHASVTLLIHHSIADAVHSLAIFAELWRCYREAAAGRTPVVPQRPYPASVENLLTARGIVKRPVPDALLRRPALSAPTSAAEDPYPTLITTRCRLSRPATAALVDLGHRTGVTVHGLVSAALLLTEAATRDVPVEQLHYAYSVDLRRRLSPPVGATEATNALGYTSYRAGPGTEPGLVGLARDIGAALRAGLDSGFIQQTPLQIPEMPPTPQGTLIATNWGRIPPLPTPDGLRVTDFRSTMIAKRDRTGRRLPQPGGGTIIISTFGDQLSVEVHHPTSYRDEQLPRLARIGALLNEAAG</sequence>
<dbReference type="InterPro" id="IPR031641">
    <property type="entry name" value="PapA_C"/>
</dbReference>
<dbReference type="InterPro" id="IPR023213">
    <property type="entry name" value="CAT-like_dom_sf"/>
</dbReference>
<comment type="catalytic activity">
    <reaction evidence="2">
        <text>2 a mycocerosyl-[mycocerosic acid synthase] + a phenolphthiocerol = a dimycocerosyl phenolphthiocerol + 2 holo-[mycocerosic acid synthase].</text>
        <dbReference type="EC" id="2.3.1.282"/>
    </reaction>
</comment>
<dbReference type="Pfam" id="PF16911">
    <property type="entry name" value="PapA_C"/>
    <property type="match status" value="1"/>
</dbReference>
<protein>
    <recommendedName>
        <fullName evidence="6">Phthiocerol/phthiodiolone dimycocerosyl transferase</fullName>
        <ecNumber evidence="5">2.3.1.282</ecNumber>
    </recommendedName>
    <alternativeName>
        <fullName evidence="12">Acyltransferase PapA5</fullName>
    </alternativeName>
    <alternativeName>
        <fullName evidence="10">Phthiocerol/phthiodiolone O-acyltransferase</fullName>
    </alternativeName>
    <alternativeName>
        <fullName evidence="11">Polyketide synthase-associated protein A5</fullName>
    </alternativeName>
</protein>
<evidence type="ECO:0000256" key="10">
    <source>
        <dbReference type="ARBA" id="ARBA00030465"/>
    </source>
</evidence>
<feature type="domain" description="Phthiocerol/phthiodiolone dimycocerosyl transferase C-terminal" evidence="13">
    <location>
        <begin position="198"/>
        <end position="382"/>
    </location>
</feature>